<dbReference type="InterPro" id="IPR036390">
    <property type="entry name" value="WH_DNA-bd_sf"/>
</dbReference>
<dbReference type="Gene3D" id="3.30.230.130">
    <property type="entry name" value="Cullin, Chain C, Domain 2"/>
    <property type="match status" value="1"/>
</dbReference>
<keyword evidence="8" id="KW-1185">Reference proteome</keyword>
<comment type="similarity">
    <text evidence="1 4 5">Belongs to the cullin family.</text>
</comment>
<dbReference type="SUPFAM" id="SSF74788">
    <property type="entry name" value="Cullin repeat-like"/>
    <property type="match status" value="1"/>
</dbReference>
<evidence type="ECO:0000256" key="1">
    <source>
        <dbReference type="ARBA" id="ARBA00006019"/>
    </source>
</evidence>
<dbReference type="EMBL" id="JAEUBF010001347">
    <property type="protein sequence ID" value="KAH3669095.1"/>
    <property type="molecule type" value="Genomic_DNA"/>
</dbReference>
<dbReference type="InterPro" id="IPR036317">
    <property type="entry name" value="Cullin_homology_sf"/>
</dbReference>
<name>A0A9P8T8D5_9ASCO</name>
<dbReference type="Gene3D" id="1.20.1310.10">
    <property type="entry name" value="Cullin Repeats"/>
    <property type="match status" value="4"/>
</dbReference>
<dbReference type="SUPFAM" id="SSF75632">
    <property type="entry name" value="Cullin homology domain"/>
    <property type="match status" value="1"/>
</dbReference>
<dbReference type="Pfam" id="PF00888">
    <property type="entry name" value="Cullin"/>
    <property type="match status" value="1"/>
</dbReference>
<evidence type="ECO:0000259" key="6">
    <source>
        <dbReference type="PROSITE" id="PS50069"/>
    </source>
</evidence>
<sequence length="732" mass="86448">MLSRKSKIRPPKKNLSNDVNFEKSWSILSQSIDQILNQNASNLSFEELYRNSYNLVLRKFGKQLYENVKNQISDHLLGINSRILLNKDSMVKVNEIWESHQISMRMISDVLMYLDRVYCKENHLPLTYDIGINLFRDKIIKLNDNKIGNHLNYLVMEQITLNRNGLITDFFIIKSILKMFEALIEDELNLENGENFYLKYFEPFYIEKTHQYYENISLELFNHGNGSEYLNKVNDLILNEENKCILYLSSISLPKLNDLINKILITSKIENVLKLSNDGLKSWIQHSKQDELSLLYKLLKKVEYFDALIAQINEIIIDDESLTLREQLKQDEGKKSKIVTIAIDYIGQVIKLKAKYDTILNYFQNDPILQRNIENSFIEILNSKGTKISEYLSYFIDEFIKKSKERNDDEIEEFLNSSIIIFRFIKDKDLFEKFYKNHLAKRLLKNSNDLEKLLISTIKNEIGSSFTLKLEGMFKDMNISKDLSAKFNHKNFQINILTKTFWPIQPNPSEIILTPVLESLQKQFNQYYSDLYSGRNLSWLYNFGTIDIRIKFNKKIHELNCPTYCGIIILLFEDIEELTFKQIKELTKIPNSDLIRSLLSISVAPRTRILTKSPMSKEIKDDDIFKFNHNFSAPMTKVKILTVINKIETDQERTTNLKEIEEDRKFEIDATIVRIMKSKKILSHNELLVEIVKQLKRFKPSPQFIKRRIDNLLEREYLKRDDNDRTTYHYLA</sequence>
<dbReference type="InterPro" id="IPR059120">
    <property type="entry name" value="Cullin-like_AB"/>
</dbReference>
<reference evidence="7" key="2">
    <citation type="submission" date="2021-01" db="EMBL/GenBank/DDBJ databases">
        <authorList>
            <person name="Schikora-Tamarit M.A."/>
        </authorList>
    </citation>
    <scope>NUCLEOTIDE SEQUENCE</scope>
    <source>
        <strain evidence="7">CBS6341</strain>
    </source>
</reference>
<dbReference type="AlphaFoldDB" id="A0A9P8T8D5"/>
<dbReference type="PANTHER" id="PTHR11932">
    <property type="entry name" value="CULLIN"/>
    <property type="match status" value="1"/>
</dbReference>
<evidence type="ECO:0000256" key="5">
    <source>
        <dbReference type="RuleBase" id="RU003829"/>
    </source>
</evidence>
<evidence type="ECO:0000256" key="4">
    <source>
        <dbReference type="PROSITE-ProRule" id="PRU00330"/>
    </source>
</evidence>
<dbReference type="SMART" id="SM00182">
    <property type="entry name" value="CULLIN"/>
    <property type="match status" value="1"/>
</dbReference>
<evidence type="ECO:0000256" key="3">
    <source>
        <dbReference type="ARBA" id="ARBA00022843"/>
    </source>
</evidence>
<protein>
    <recommendedName>
        <fullName evidence="6">Cullin family profile domain-containing protein</fullName>
    </recommendedName>
</protein>
<evidence type="ECO:0000313" key="7">
    <source>
        <dbReference type="EMBL" id="KAH3669095.1"/>
    </source>
</evidence>
<dbReference type="OrthoDB" id="27073at2759"/>
<dbReference type="GO" id="GO:0006511">
    <property type="term" value="P:ubiquitin-dependent protein catabolic process"/>
    <property type="evidence" value="ECO:0007669"/>
    <property type="project" value="InterPro"/>
</dbReference>
<dbReference type="InterPro" id="IPR019559">
    <property type="entry name" value="Cullin_neddylation_domain"/>
</dbReference>
<dbReference type="Proteomes" id="UP000769528">
    <property type="component" value="Unassembled WGS sequence"/>
</dbReference>
<dbReference type="InterPro" id="IPR016157">
    <property type="entry name" value="Cullin_CS"/>
</dbReference>
<gene>
    <name evidence="7" type="ORF">WICMUC_005059</name>
</gene>
<dbReference type="InterPro" id="IPR016159">
    <property type="entry name" value="Cullin_repeat-like_dom_sf"/>
</dbReference>
<dbReference type="PROSITE" id="PS01256">
    <property type="entry name" value="CULLIN_1"/>
    <property type="match status" value="1"/>
</dbReference>
<feature type="domain" description="Cullin family profile" evidence="6">
    <location>
        <begin position="387"/>
        <end position="602"/>
    </location>
</feature>
<evidence type="ECO:0000313" key="8">
    <source>
        <dbReference type="Proteomes" id="UP000769528"/>
    </source>
</evidence>
<organism evidence="7 8">
    <name type="scientific">Wickerhamomyces mucosus</name>
    <dbReference type="NCBI Taxonomy" id="1378264"/>
    <lineage>
        <taxon>Eukaryota</taxon>
        <taxon>Fungi</taxon>
        <taxon>Dikarya</taxon>
        <taxon>Ascomycota</taxon>
        <taxon>Saccharomycotina</taxon>
        <taxon>Saccharomycetes</taxon>
        <taxon>Phaffomycetales</taxon>
        <taxon>Wickerhamomycetaceae</taxon>
        <taxon>Wickerhamomyces</taxon>
    </lineage>
</organism>
<dbReference type="SMART" id="SM00884">
    <property type="entry name" value="Cullin_Nedd8"/>
    <property type="match status" value="1"/>
</dbReference>
<dbReference type="GO" id="GO:0031625">
    <property type="term" value="F:ubiquitin protein ligase binding"/>
    <property type="evidence" value="ECO:0007669"/>
    <property type="project" value="InterPro"/>
</dbReference>
<proteinExistence type="inferred from homology"/>
<evidence type="ECO:0000256" key="2">
    <source>
        <dbReference type="ARBA" id="ARBA00022499"/>
    </source>
</evidence>
<keyword evidence="2" id="KW-1017">Isopeptide bond</keyword>
<dbReference type="GO" id="GO:0031461">
    <property type="term" value="C:cullin-RING ubiquitin ligase complex"/>
    <property type="evidence" value="ECO:0007669"/>
    <property type="project" value="InterPro"/>
</dbReference>
<dbReference type="Gene3D" id="1.10.10.10">
    <property type="entry name" value="Winged helix-like DNA-binding domain superfamily/Winged helix DNA-binding domain"/>
    <property type="match status" value="1"/>
</dbReference>
<dbReference type="Pfam" id="PF26557">
    <property type="entry name" value="Cullin_AB"/>
    <property type="match status" value="1"/>
</dbReference>
<keyword evidence="3" id="KW-0832">Ubl conjugation</keyword>
<dbReference type="InterPro" id="IPR045093">
    <property type="entry name" value="Cullin"/>
</dbReference>
<dbReference type="InterPro" id="IPR016158">
    <property type="entry name" value="Cullin_homology"/>
</dbReference>
<reference evidence="7" key="1">
    <citation type="journal article" date="2021" name="Open Biol.">
        <title>Shared evolutionary footprints suggest mitochondrial oxidative damage underlies multiple complex I losses in fungi.</title>
        <authorList>
            <person name="Schikora-Tamarit M.A."/>
            <person name="Marcet-Houben M."/>
            <person name="Nosek J."/>
            <person name="Gabaldon T."/>
        </authorList>
    </citation>
    <scope>NUCLEOTIDE SEQUENCE</scope>
    <source>
        <strain evidence="7">CBS6341</strain>
    </source>
</reference>
<dbReference type="Pfam" id="PF10557">
    <property type="entry name" value="Cullin_Nedd8"/>
    <property type="match status" value="1"/>
</dbReference>
<dbReference type="InterPro" id="IPR001373">
    <property type="entry name" value="Cullin_N"/>
</dbReference>
<dbReference type="FunFam" id="1.20.1310.10:FF:000002">
    <property type="entry name" value="cullin-3 isoform X1"/>
    <property type="match status" value="1"/>
</dbReference>
<dbReference type="SUPFAM" id="SSF46785">
    <property type="entry name" value="Winged helix' DNA-binding domain"/>
    <property type="match status" value="1"/>
</dbReference>
<dbReference type="PROSITE" id="PS50069">
    <property type="entry name" value="CULLIN_2"/>
    <property type="match status" value="1"/>
</dbReference>
<dbReference type="InterPro" id="IPR036388">
    <property type="entry name" value="WH-like_DNA-bd_sf"/>
</dbReference>
<accession>A0A9P8T8D5</accession>
<comment type="caution">
    <text evidence="7">The sequence shown here is derived from an EMBL/GenBank/DDBJ whole genome shotgun (WGS) entry which is preliminary data.</text>
</comment>
<dbReference type="FunFam" id="1.10.10.10:FF:000014">
    <property type="entry name" value="Cullin 1"/>
    <property type="match status" value="1"/>
</dbReference>